<dbReference type="InterPro" id="IPR029026">
    <property type="entry name" value="tRNA_m1G_MTases_N"/>
</dbReference>
<keyword evidence="3" id="KW-0808">Transferase</keyword>
<accession>A0ABD3QQ40</accession>
<reference evidence="9 10" key="1">
    <citation type="journal article" date="2020" name="G3 (Bethesda)">
        <title>Improved Reference Genome for Cyclotella cryptica CCMP332, a Model for Cell Wall Morphogenesis, Salinity Adaptation, and Lipid Production in Diatoms (Bacillariophyta).</title>
        <authorList>
            <person name="Roberts W.R."/>
            <person name="Downey K.M."/>
            <person name="Ruck E.C."/>
            <person name="Traller J.C."/>
            <person name="Alverson A.J."/>
        </authorList>
    </citation>
    <scope>NUCLEOTIDE SEQUENCE [LARGE SCALE GENOMIC DNA]</scope>
    <source>
        <strain evidence="9 10">CCMP332</strain>
    </source>
</reference>
<gene>
    <name evidence="9" type="ORF">HJC23_012552</name>
</gene>
<keyword evidence="4" id="KW-0949">S-adenosyl-L-methionine</keyword>
<name>A0ABD3QQ40_9STRA</name>
<dbReference type="InterPro" id="IPR029028">
    <property type="entry name" value="Alpha/beta_knot_MTases"/>
</dbReference>
<evidence type="ECO:0000256" key="2">
    <source>
        <dbReference type="ARBA" id="ARBA00022603"/>
    </source>
</evidence>
<dbReference type="EMBL" id="JABMIG020000019">
    <property type="protein sequence ID" value="KAL3802533.1"/>
    <property type="molecule type" value="Genomic_DNA"/>
</dbReference>
<comment type="caution">
    <text evidence="9">The sequence shown here is derived from an EMBL/GenBank/DDBJ whole genome shotgun (WGS) entry which is preliminary data.</text>
</comment>
<dbReference type="GO" id="GO:0032259">
    <property type="term" value="P:methylation"/>
    <property type="evidence" value="ECO:0007669"/>
    <property type="project" value="UniProtKB-KW"/>
</dbReference>
<keyword evidence="6" id="KW-0694">RNA-binding</keyword>
<dbReference type="PANTHER" id="PTHR43453:SF1">
    <property type="entry name" value="TRNA_RRNA METHYLTRANSFERASE SPOU TYPE DOMAIN-CONTAINING PROTEIN"/>
    <property type="match status" value="1"/>
</dbReference>
<feature type="region of interest" description="Disordered" evidence="7">
    <location>
        <begin position="412"/>
        <end position="434"/>
    </location>
</feature>
<dbReference type="SUPFAM" id="SSF75217">
    <property type="entry name" value="alpha/beta knot"/>
    <property type="match status" value="1"/>
</dbReference>
<evidence type="ECO:0000259" key="8">
    <source>
        <dbReference type="Pfam" id="PF00588"/>
    </source>
</evidence>
<evidence type="ECO:0000256" key="5">
    <source>
        <dbReference type="ARBA" id="ARBA00022694"/>
    </source>
</evidence>
<keyword evidence="5" id="KW-0819">tRNA processing</keyword>
<evidence type="ECO:0000256" key="6">
    <source>
        <dbReference type="ARBA" id="ARBA00022884"/>
    </source>
</evidence>
<dbReference type="GO" id="GO:0008033">
    <property type="term" value="P:tRNA processing"/>
    <property type="evidence" value="ECO:0007669"/>
    <property type="project" value="UniProtKB-KW"/>
</dbReference>
<dbReference type="Pfam" id="PF00588">
    <property type="entry name" value="SpoU_methylase"/>
    <property type="match status" value="1"/>
</dbReference>
<dbReference type="GO" id="GO:0000049">
    <property type="term" value="F:tRNA binding"/>
    <property type="evidence" value="ECO:0007669"/>
    <property type="project" value="UniProtKB-KW"/>
</dbReference>
<keyword evidence="10" id="KW-1185">Reference proteome</keyword>
<keyword evidence="1" id="KW-0820">tRNA-binding</keyword>
<evidence type="ECO:0000256" key="1">
    <source>
        <dbReference type="ARBA" id="ARBA00022555"/>
    </source>
</evidence>
<evidence type="ECO:0000256" key="4">
    <source>
        <dbReference type="ARBA" id="ARBA00022691"/>
    </source>
</evidence>
<feature type="compositionally biased region" description="Basic residues" evidence="7">
    <location>
        <begin position="116"/>
        <end position="126"/>
    </location>
</feature>
<keyword evidence="2" id="KW-0489">Methyltransferase</keyword>
<feature type="domain" description="tRNA/rRNA methyltransferase SpoU type" evidence="8">
    <location>
        <begin position="263"/>
        <end position="404"/>
    </location>
</feature>
<dbReference type="GO" id="GO:0008168">
    <property type="term" value="F:methyltransferase activity"/>
    <property type="evidence" value="ECO:0007669"/>
    <property type="project" value="UniProtKB-KW"/>
</dbReference>
<dbReference type="Gene3D" id="3.40.1280.10">
    <property type="match status" value="1"/>
</dbReference>
<dbReference type="CDD" id="cd18092">
    <property type="entry name" value="SpoU-like_TrmH"/>
    <property type="match status" value="1"/>
</dbReference>
<evidence type="ECO:0000313" key="10">
    <source>
        <dbReference type="Proteomes" id="UP001516023"/>
    </source>
</evidence>
<dbReference type="Proteomes" id="UP001516023">
    <property type="component" value="Unassembled WGS sequence"/>
</dbReference>
<evidence type="ECO:0000256" key="7">
    <source>
        <dbReference type="SAM" id="MobiDB-lite"/>
    </source>
</evidence>
<evidence type="ECO:0000256" key="3">
    <source>
        <dbReference type="ARBA" id="ARBA00022679"/>
    </source>
</evidence>
<proteinExistence type="predicted"/>
<evidence type="ECO:0000313" key="9">
    <source>
        <dbReference type="EMBL" id="KAL3802533.1"/>
    </source>
</evidence>
<sequence length="464" mass="52507">MSHPNHHIMKSHHHHHHHHHCHPLKHYVMISSILAALSSSASRMSAHALLGHNTQTMQNKRRLFHSLPRVEMMTSGGVDAGEIPPAEELDDESMTMAHYNANGGGDSETWQNPRSRWARRKHRKKVEKQLQRDQASEGDGGQDEDGGALNWESFEFGYSPKMDKRFATNDKTNNNNNENLTGIPQHLLNTIPTDSITYQTYLQSESNLDQLTSHRLAQSQSQLLSLSPQLVQRSIDILSPYVQPRRLERIHQVLQQRTKHARFLFENPSNPSNVWACLRTLDSFGIQYVDVIVDSDEYQGKAAVNQKRGMRTAMGSACWMTLRQFGSTEEAISILRDQEGCLIYASDLNPDSMDNKTKTNLHSHGKRRTRNIRKMRQLADETFYLPMCGFAESFNLSVATAITLAYMSAASGRESNGEQENPRKGPLRPGDLEPHEMECLKLKGVLNSLAQKRMGKALLKKGKS</sequence>
<feature type="region of interest" description="Disordered" evidence="7">
    <location>
        <begin position="1"/>
        <end position="20"/>
    </location>
</feature>
<dbReference type="AlphaFoldDB" id="A0ABD3QQ40"/>
<protein>
    <recommendedName>
        <fullName evidence="8">tRNA/rRNA methyltransferase SpoU type domain-containing protein</fullName>
    </recommendedName>
</protein>
<organism evidence="9 10">
    <name type="scientific">Cyclotella cryptica</name>
    <dbReference type="NCBI Taxonomy" id="29204"/>
    <lineage>
        <taxon>Eukaryota</taxon>
        <taxon>Sar</taxon>
        <taxon>Stramenopiles</taxon>
        <taxon>Ochrophyta</taxon>
        <taxon>Bacillariophyta</taxon>
        <taxon>Coscinodiscophyceae</taxon>
        <taxon>Thalassiosirophycidae</taxon>
        <taxon>Stephanodiscales</taxon>
        <taxon>Stephanodiscaceae</taxon>
        <taxon>Cyclotella</taxon>
    </lineage>
</organism>
<dbReference type="InterPro" id="IPR001537">
    <property type="entry name" value="SpoU_MeTrfase"/>
</dbReference>
<feature type="region of interest" description="Disordered" evidence="7">
    <location>
        <begin position="101"/>
        <end position="150"/>
    </location>
</feature>
<dbReference type="InterPro" id="IPR033671">
    <property type="entry name" value="TrmH"/>
</dbReference>
<dbReference type="PANTHER" id="PTHR43453">
    <property type="entry name" value="RRNA METHYLASE-LIKE"/>
    <property type="match status" value="1"/>
</dbReference>